<dbReference type="RefSeq" id="WP_091831628.1">
    <property type="nucleotide sequence ID" value="NZ_FOAN01000002.1"/>
</dbReference>
<evidence type="ECO:0000256" key="1">
    <source>
        <dbReference type="SAM" id="Phobius"/>
    </source>
</evidence>
<keyword evidence="1" id="KW-0812">Transmembrane</keyword>
<keyword evidence="1" id="KW-0472">Membrane</keyword>
<keyword evidence="1" id="KW-1133">Transmembrane helix</keyword>
<organism evidence="2 3">
    <name type="scientific">Bosea lupini</name>
    <dbReference type="NCBI Taxonomy" id="1036779"/>
    <lineage>
        <taxon>Bacteria</taxon>
        <taxon>Pseudomonadati</taxon>
        <taxon>Pseudomonadota</taxon>
        <taxon>Alphaproteobacteria</taxon>
        <taxon>Hyphomicrobiales</taxon>
        <taxon>Boseaceae</taxon>
        <taxon>Bosea</taxon>
    </lineage>
</organism>
<dbReference type="STRING" id="1036779.SAMN04515666_102526"/>
<gene>
    <name evidence="2" type="ORF">SAMN04515666_102526</name>
</gene>
<protein>
    <submittedName>
        <fullName evidence="2">Uncharacterized membrane protein</fullName>
    </submittedName>
</protein>
<reference evidence="3" key="1">
    <citation type="submission" date="2016-10" db="EMBL/GenBank/DDBJ databases">
        <authorList>
            <person name="Varghese N."/>
            <person name="Submissions S."/>
        </authorList>
    </citation>
    <scope>NUCLEOTIDE SEQUENCE [LARGE SCALE GENOMIC DNA]</scope>
    <source>
        <strain evidence="3">LMG 26383,CCUG 61248,R- 45681</strain>
    </source>
</reference>
<keyword evidence="3" id="KW-1185">Reference proteome</keyword>
<sequence length="216" mass="22588">MSAIDDSRAVPAAKRPPATRADASRRFLSRLGRGLLRFALLTLAGLFLAGIVHIVTVLRIPALATHDAATVYAALGANGRAELVTPPPAGLPAILDGDPNSVAAVCSYDLSAGPLRVIAHTGSLPLGLTVHRRGGGVAYAITDRAAIRGVLEFVVMTREQLDERLANDEEGETSRELRVVSPSLQGLVVARVVVRRAFDRSEAEAQATGVACGLAD</sequence>
<proteinExistence type="predicted"/>
<dbReference type="OrthoDB" id="1346484at2"/>
<name>A0A1H7LH59_9HYPH</name>
<dbReference type="AlphaFoldDB" id="A0A1H7LH59"/>
<accession>A0A1H7LH59</accession>
<dbReference type="Proteomes" id="UP000199664">
    <property type="component" value="Unassembled WGS sequence"/>
</dbReference>
<dbReference type="EMBL" id="FOAN01000002">
    <property type="protein sequence ID" value="SEK98178.1"/>
    <property type="molecule type" value="Genomic_DNA"/>
</dbReference>
<evidence type="ECO:0000313" key="3">
    <source>
        <dbReference type="Proteomes" id="UP000199664"/>
    </source>
</evidence>
<feature type="transmembrane region" description="Helical" evidence="1">
    <location>
        <begin position="35"/>
        <end position="55"/>
    </location>
</feature>
<evidence type="ECO:0000313" key="2">
    <source>
        <dbReference type="EMBL" id="SEK98178.1"/>
    </source>
</evidence>